<evidence type="ECO:0000313" key="2">
    <source>
        <dbReference type="Proteomes" id="UP000316225"/>
    </source>
</evidence>
<dbReference type="Gene3D" id="3.40.50.300">
    <property type="entry name" value="P-loop containing nucleotide triphosphate hydrolases"/>
    <property type="match status" value="1"/>
</dbReference>
<organism evidence="1 2">
    <name type="scientific">Paracoccus sulfuroxidans</name>
    <dbReference type="NCBI Taxonomy" id="384678"/>
    <lineage>
        <taxon>Bacteria</taxon>
        <taxon>Pseudomonadati</taxon>
        <taxon>Pseudomonadota</taxon>
        <taxon>Alphaproteobacteria</taxon>
        <taxon>Rhodobacterales</taxon>
        <taxon>Paracoccaceae</taxon>
        <taxon>Paracoccus</taxon>
    </lineage>
</organism>
<evidence type="ECO:0008006" key="3">
    <source>
        <dbReference type="Google" id="ProtNLM"/>
    </source>
</evidence>
<comment type="caution">
    <text evidence="1">The sequence shown here is derived from an EMBL/GenBank/DDBJ whole genome shotgun (WGS) entry which is preliminary data.</text>
</comment>
<accession>A0A562NL80</accession>
<dbReference type="EMBL" id="VLKU01000008">
    <property type="protein sequence ID" value="TWI32751.1"/>
    <property type="molecule type" value="Genomic_DNA"/>
</dbReference>
<proteinExistence type="predicted"/>
<dbReference type="AlphaFoldDB" id="A0A562NL80"/>
<keyword evidence="2" id="KW-1185">Reference proteome</keyword>
<dbReference type="InterPro" id="IPR027417">
    <property type="entry name" value="P-loop_NTPase"/>
</dbReference>
<name>A0A562NL80_9RHOB</name>
<protein>
    <recommendedName>
        <fullName evidence="3">Terminase</fullName>
    </recommendedName>
</protein>
<reference evidence="1 2" key="1">
    <citation type="journal article" date="2015" name="Stand. Genomic Sci.">
        <title>Genomic Encyclopedia of Bacterial and Archaeal Type Strains, Phase III: the genomes of soil and plant-associated and newly described type strains.</title>
        <authorList>
            <person name="Whitman W.B."/>
            <person name="Woyke T."/>
            <person name="Klenk H.P."/>
            <person name="Zhou Y."/>
            <person name="Lilburn T.G."/>
            <person name="Beck B.J."/>
            <person name="De Vos P."/>
            <person name="Vandamme P."/>
            <person name="Eisen J.A."/>
            <person name="Garrity G."/>
            <person name="Hugenholtz P."/>
            <person name="Kyrpides N.C."/>
        </authorList>
    </citation>
    <scope>NUCLEOTIDE SEQUENCE [LARGE SCALE GENOMIC DNA]</scope>
    <source>
        <strain evidence="1 2">CGMCC 1.5364</strain>
    </source>
</reference>
<dbReference type="Proteomes" id="UP000316225">
    <property type="component" value="Unassembled WGS sequence"/>
</dbReference>
<dbReference type="RefSeq" id="WP_199756571.1">
    <property type="nucleotide sequence ID" value="NZ_VLKU01000008.1"/>
</dbReference>
<evidence type="ECO:0000313" key="1">
    <source>
        <dbReference type="EMBL" id="TWI32751.1"/>
    </source>
</evidence>
<sequence>MTIQIRDQLHDPIWRLNNLYTIQDKTGNRVPFKPNVAQLAYLRDNSKSDIILKARQLGFTTLMCLVALDEVIFLNDWRAAIIAHTVNDANEIFESKVKFPYDNLPDAIRDARPAKNDRAGMLRFEHGSSIRVATSARSGTLQRLHVSEFGKICANYPKKAREIVTGAFPAVGQNAKTIESTAEGQEGYFFQFCQEAQRGAGQFKFHFFPWWKEPGYVWRPDLVVETAEDRAYFEALEIDHGIKLTPEQRAWWLQQEMTLGGDMKRENPSTADEAFEQAIEGAYFAPQLAHSDKHGLIGRFPYDPKYPVNTFWDLGRNDMTTIWFHQRIGTRDRFIGYYENSGEHISHYARYVSDWARQRNASYADHYWPHDGDREDLFLEDGRLAEAEKHGLSPRIVQRAQSKMHAIDAARARFSNCDFDAAECAVGIKHLRHYRKEWDEHREVWKDRPLHNTASHGADGFMTFACGYQPVSSDWDKPLRRGMKGIA</sequence>
<gene>
    <name evidence="1" type="ORF">IQ24_02626</name>
</gene>